<organism evidence="3 4">
    <name type="scientific">Mariniphaga anaerophila</name>
    <dbReference type="NCBI Taxonomy" id="1484053"/>
    <lineage>
        <taxon>Bacteria</taxon>
        <taxon>Pseudomonadati</taxon>
        <taxon>Bacteroidota</taxon>
        <taxon>Bacteroidia</taxon>
        <taxon>Marinilabiliales</taxon>
        <taxon>Prolixibacteraceae</taxon>
        <taxon>Mariniphaga</taxon>
    </lineage>
</organism>
<dbReference type="OrthoDB" id="2339489at2"/>
<gene>
    <name evidence="3" type="ORF">SAMN05444274_102473</name>
</gene>
<evidence type="ECO:0000259" key="2">
    <source>
        <dbReference type="Pfam" id="PF25841"/>
    </source>
</evidence>
<dbReference type="Pfam" id="PF25841">
    <property type="entry name" value="Ulvan_lyase_C"/>
    <property type="match status" value="1"/>
</dbReference>
<dbReference type="EMBL" id="FQUM01000002">
    <property type="protein sequence ID" value="SHE81678.1"/>
    <property type="molecule type" value="Genomic_DNA"/>
</dbReference>
<dbReference type="InterPro" id="IPR008928">
    <property type="entry name" value="6-hairpin_glycosidase_sf"/>
</dbReference>
<dbReference type="STRING" id="1484053.SAMN05444274_102473"/>
<evidence type="ECO:0000313" key="3">
    <source>
        <dbReference type="EMBL" id="SHE81678.1"/>
    </source>
</evidence>
<proteinExistence type="predicted"/>
<dbReference type="Pfam" id="PF25840">
    <property type="entry name" value="Ulvan_lyase_N"/>
    <property type="match status" value="1"/>
</dbReference>
<dbReference type="InterPro" id="IPR006311">
    <property type="entry name" value="TAT_signal"/>
</dbReference>
<evidence type="ECO:0000313" key="4">
    <source>
        <dbReference type="Proteomes" id="UP000184164"/>
    </source>
</evidence>
<reference evidence="3 4" key="1">
    <citation type="submission" date="2016-11" db="EMBL/GenBank/DDBJ databases">
        <authorList>
            <person name="Jaros S."/>
            <person name="Januszkiewicz K."/>
            <person name="Wedrychowicz H."/>
        </authorList>
    </citation>
    <scope>NUCLEOTIDE SEQUENCE [LARGE SCALE GENOMIC DNA]</scope>
    <source>
        <strain evidence="3 4">DSM 26910</strain>
    </source>
</reference>
<evidence type="ECO:0000259" key="1">
    <source>
        <dbReference type="Pfam" id="PF25840"/>
    </source>
</evidence>
<dbReference type="InterPro" id="IPR058907">
    <property type="entry name" value="P29_N"/>
</dbReference>
<dbReference type="AlphaFoldDB" id="A0A1M4WKC2"/>
<name>A0A1M4WKC2_9BACT</name>
<dbReference type="InterPro" id="IPR058908">
    <property type="entry name" value="P29_C"/>
</dbReference>
<accession>A0A1M4WKC2</accession>
<feature type="domain" description="Broad-specificity ulvan lyase N-terminal" evidence="1">
    <location>
        <begin position="66"/>
        <end position="416"/>
    </location>
</feature>
<dbReference type="Proteomes" id="UP000184164">
    <property type="component" value="Unassembled WGS sequence"/>
</dbReference>
<keyword evidence="4" id="KW-1185">Reference proteome</keyword>
<dbReference type="InterPro" id="IPR008929">
    <property type="entry name" value="Chondroitin_lyas"/>
</dbReference>
<feature type="domain" description="Broad-specificity ulvan lyase C-terminal" evidence="2">
    <location>
        <begin position="421"/>
        <end position="646"/>
    </location>
</feature>
<dbReference type="SUPFAM" id="SSF48208">
    <property type="entry name" value="Six-hairpin glycosidases"/>
    <property type="match status" value="1"/>
</dbReference>
<protein>
    <submittedName>
        <fullName evidence="3">Uncharacterized protein</fullName>
    </submittedName>
</protein>
<dbReference type="RefSeq" id="WP_083570600.1">
    <property type="nucleotide sequence ID" value="NZ_FQUM01000002.1"/>
</dbReference>
<dbReference type="GO" id="GO:0005975">
    <property type="term" value="P:carbohydrate metabolic process"/>
    <property type="evidence" value="ECO:0007669"/>
    <property type="project" value="InterPro"/>
</dbReference>
<dbReference type="PROSITE" id="PS51318">
    <property type="entry name" value="TAT"/>
    <property type="match status" value="1"/>
</dbReference>
<dbReference type="Gene3D" id="1.50.10.100">
    <property type="entry name" value="Chondroitin AC/alginate lyase"/>
    <property type="match status" value="1"/>
</dbReference>
<sequence>MDKTVNRSPLKQESTPGNSLFSRRNFVKAITACSAAAATGVSFMKPLSATPLAADKTLTDIGYNLLKTWCDTLIGYQINDSGKPGLHGGILCPACARIHGRCGDAIYPMLFLARKTGDEKYINSARLLFEWMEQNVSIPNGSWVNDVNVSKWNGITVFGAISLGEALLNHGDLLPAETRKQWLARLKKAAEFIHKTFHIEYSNVNYPLTGTYALFLMGKIFNDNRYSSHAKELADESFRFFTEKNTFLFGEGGGDRYTRSPKGCLPVDLGYNVEESLPALALYGIETGDEKILKTVTESLETHMEFMLPDGGWDNSWGTRSFKWTYWGSRTSDGCQPAYAFLSGRNPVFHKVALQNTLLLQKCTHNGLLHGGLHYHTHGVRPCIHHTFCHAKAQAAILDHGYAPVPNAEKLTLPREKQYGIKPFEDIQTWLVSKNNWIATVTEYDREYKIQNGHPSGGALTLLYHKILGPVLASSMNEYQLVEATNMQAQYDPFSTTLTPRLQTKDEKYMNISDLAATVNTKQSENRIAVYTKSKLVNGEQQAPPTGELTCNVNYIFSDETVKIELRQNLKNEHLTEFILPVISSSEESIQKISDQKYLVKKKEGNLLIEADAPLKKLPVLEGNSRIFNHVPGMEAILFALEGKEINITLTRKG</sequence>